<sequence>CKICEKVIRRDMSRHMRIHEEVSRFRCVYPRGNCAHKTGFFNRQYDFKKHLLHFHFEFDDGEVKKFYSLNEKLPHWGTCTCGVRFTGGDWLNNHILTKDPQKLCSHLKRLKELESSSIVPSRKI</sequence>
<dbReference type="AlphaFoldDB" id="A0A1E3P903"/>
<accession>A0A1E3P903</accession>
<proteinExistence type="predicted"/>
<feature type="non-terminal residue" evidence="1">
    <location>
        <position position="1"/>
    </location>
</feature>
<keyword evidence="2" id="KW-1185">Reference proteome</keyword>
<dbReference type="Proteomes" id="UP000094112">
    <property type="component" value="Unassembled WGS sequence"/>
</dbReference>
<dbReference type="EMBL" id="KV454208">
    <property type="protein sequence ID" value="ODQ61893.1"/>
    <property type="molecule type" value="Genomic_DNA"/>
</dbReference>
<reference evidence="1 2" key="1">
    <citation type="journal article" date="2016" name="Proc. Natl. Acad. Sci. U.S.A.">
        <title>Comparative genomics of biotechnologically important yeasts.</title>
        <authorList>
            <person name="Riley R."/>
            <person name="Haridas S."/>
            <person name="Wolfe K.H."/>
            <person name="Lopes M.R."/>
            <person name="Hittinger C.T."/>
            <person name="Goeker M."/>
            <person name="Salamov A.A."/>
            <person name="Wisecaver J.H."/>
            <person name="Long T.M."/>
            <person name="Calvey C.H."/>
            <person name="Aerts A.L."/>
            <person name="Barry K.W."/>
            <person name="Choi C."/>
            <person name="Clum A."/>
            <person name="Coughlan A.Y."/>
            <person name="Deshpande S."/>
            <person name="Douglass A.P."/>
            <person name="Hanson S.J."/>
            <person name="Klenk H.-P."/>
            <person name="LaButti K.M."/>
            <person name="Lapidus A."/>
            <person name="Lindquist E.A."/>
            <person name="Lipzen A.M."/>
            <person name="Meier-Kolthoff J.P."/>
            <person name="Ohm R.A."/>
            <person name="Otillar R.P."/>
            <person name="Pangilinan J.L."/>
            <person name="Peng Y."/>
            <person name="Rokas A."/>
            <person name="Rosa C.A."/>
            <person name="Scheuner C."/>
            <person name="Sibirny A.A."/>
            <person name="Slot J.C."/>
            <person name="Stielow J.B."/>
            <person name="Sun H."/>
            <person name="Kurtzman C.P."/>
            <person name="Blackwell M."/>
            <person name="Grigoriev I.V."/>
            <person name="Jeffries T.W."/>
        </authorList>
    </citation>
    <scope>NUCLEOTIDE SEQUENCE [LARGE SCALE GENOMIC DNA]</scope>
    <source>
        <strain evidence="2">ATCC 58044 / CBS 1984 / NCYC 433 / NRRL Y-366-8</strain>
    </source>
</reference>
<dbReference type="RefSeq" id="XP_019041100.1">
    <property type="nucleotide sequence ID" value="XM_019181208.1"/>
</dbReference>
<evidence type="ECO:0000313" key="2">
    <source>
        <dbReference type="Proteomes" id="UP000094112"/>
    </source>
</evidence>
<organism evidence="1 2">
    <name type="scientific">Wickerhamomyces anomalus (strain ATCC 58044 / CBS 1984 / NCYC 433 / NRRL Y-366-8)</name>
    <name type="common">Yeast</name>
    <name type="synonym">Hansenula anomala</name>
    <dbReference type="NCBI Taxonomy" id="683960"/>
    <lineage>
        <taxon>Eukaryota</taxon>
        <taxon>Fungi</taxon>
        <taxon>Dikarya</taxon>
        <taxon>Ascomycota</taxon>
        <taxon>Saccharomycotina</taxon>
        <taxon>Saccharomycetes</taxon>
        <taxon>Phaffomycetales</taxon>
        <taxon>Wickerhamomycetaceae</taxon>
        <taxon>Wickerhamomyces</taxon>
    </lineage>
</organism>
<dbReference type="GeneID" id="30198454"/>
<protein>
    <submittedName>
        <fullName evidence="1">Uncharacterized protein</fullName>
    </submittedName>
</protein>
<dbReference type="OrthoDB" id="4091477at2759"/>
<name>A0A1E3P903_WICAA</name>
<dbReference type="STRING" id="683960.A0A1E3P903"/>
<evidence type="ECO:0000313" key="1">
    <source>
        <dbReference type="EMBL" id="ODQ61893.1"/>
    </source>
</evidence>
<gene>
    <name evidence="1" type="ORF">WICANDRAFT_25936</name>
</gene>